<name>A0A4Z0RDR8_9FIRM</name>
<evidence type="ECO:0000313" key="1">
    <source>
        <dbReference type="EMBL" id="TGE39676.1"/>
    </source>
</evidence>
<gene>
    <name evidence="1" type="ORF">E4K67_01365</name>
</gene>
<keyword evidence="2" id="KW-1185">Reference proteome</keyword>
<comment type="caution">
    <text evidence="1">The sequence shown here is derived from an EMBL/GenBank/DDBJ whole genome shotgun (WGS) entry which is preliminary data.</text>
</comment>
<protein>
    <submittedName>
        <fullName evidence="1">Uncharacterized protein</fullName>
    </submittedName>
</protein>
<dbReference type="Proteomes" id="UP000298460">
    <property type="component" value="Unassembled WGS sequence"/>
</dbReference>
<dbReference type="EMBL" id="SPQQ01000001">
    <property type="protein sequence ID" value="TGE39676.1"/>
    <property type="molecule type" value="Genomic_DNA"/>
</dbReference>
<proteinExistence type="predicted"/>
<organism evidence="1 2">
    <name type="scientific">Desulfosporosinus fructosivorans</name>
    <dbReference type="NCBI Taxonomy" id="2018669"/>
    <lineage>
        <taxon>Bacteria</taxon>
        <taxon>Bacillati</taxon>
        <taxon>Bacillota</taxon>
        <taxon>Clostridia</taxon>
        <taxon>Eubacteriales</taxon>
        <taxon>Desulfitobacteriaceae</taxon>
        <taxon>Desulfosporosinus</taxon>
    </lineage>
</organism>
<dbReference type="AlphaFoldDB" id="A0A4Z0RDR8"/>
<accession>A0A4Z0RDR8</accession>
<evidence type="ECO:0000313" key="2">
    <source>
        <dbReference type="Proteomes" id="UP000298460"/>
    </source>
</evidence>
<sequence length="62" mass="7295">MSRNQILRICDNLIDQLTVLKGFIQLDKMNNKIDHSIVILHEIDYMERIVTELVNQLIADDE</sequence>
<reference evidence="1 2" key="1">
    <citation type="submission" date="2019-03" db="EMBL/GenBank/DDBJ databases">
        <title>Draft Genome Sequence of Desulfosporosinus fructosivorans Strain 63.6F, Isolated from Marine Sediment in the Baltic Sea.</title>
        <authorList>
            <person name="Hausmann B."/>
            <person name="Vandieken V."/>
            <person name="Pjevac P."/>
            <person name="Schreck K."/>
            <person name="Herbold C.W."/>
            <person name="Loy A."/>
        </authorList>
    </citation>
    <scope>NUCLEOTIDE SEQUENCE [LARGE SCALE GENOMIC DNA]</scope>
    <source>
        <strain evidence="1 2">63.6F</strain>
    </source>
</reference>